<sequence>MHPRMCVCLDLGSRGCYSACTFWPATPPQPLIAESPAPSGDVCGHQRKSLAAHQHPCSSSLPTLKEPVLRHSGTLTTGTCHHPLPWF</sequence>
<evidence type="ECO:0000313" key="1">
    <source>
        <dbReference type="EMBL" id="JAE08611.1"/>
    </source>
</evidence>
<name>A0A0A9FEU9_ARUDO</name>
<dbReference type="EMBL" id="GBRH01189285">
    <property type="protein sequence ID" value="JAE08611.1"/>
    <property type="molecule type" value="Transcribed_RNA"/>
</dbReference>
<proteinExistence type="predicted"/>
<dbReference type="AlphaFoldDB" id="A0A0A9FEU9"/>
<accession>A0A0A9FEU9</accession>
<organism evidence="1">
    <name type="scientific">Arundo donax</name>
    <name type="common">Giant reed</name>
    <name type="synonym">Donax arundinaceus</name>
    <dbReference type="NCBI Taxonomy" id="35708"/>
    <lineage>
        <taxon>Eukaryota</taxon>
        <taxon>Viridiplantae</taxon>
        <taxon>Streptophyta</taxon>
        <taxon>Embryophyta</taxon>
        <taxon>Tracheophyta</taxon>
        <taxon>Spermatophyta</taxon>
        <taxon>Magnoliopsida</taxon>
        <taxon>Liliopsida</taxon>
        <taxon>Poales</taxon>
        <taxon>Poaceae</taxon>
        <taxon>PACMAD clade</taxon>
        <taxon>Arundinoideae</taxon>
        <taxon>Arundineae</taxon>
        <taxon>Arundo</taxon>
    </lineage>
</organism>
<reference evidence="1" key="2">
    <citation type="journal article" date="2015" name="Data Brief">
        <title>Shoot transcriptome of the giant reed, Arundo donax.</title>
        <authorList>
            <person name="Barrero R.A."/>
            <person name="Guerrero F.D."/>
            <person name="Moolhuijzen P."/>
            <person name="Goolsby J.A."/>
            <person name="Tidwell J."/>
            <person name="Bellgard S.E."/>
            <person name="Bellgard M.I."/>
        </authorList>
    </citation>
    <scope>NUCLEOTIDE SEQUENCE</scope>
    <source>
        <tissue evidence="1">Shoot tissue taken approximately 20 cm above the soil surface</tissue>
    </source>
</reference>
<protein>
    <submittedName>
        <fullName evidence="1">Uncharacterized protein</fullName>
    </submittedName>
</protein>
<reference evidence="1" key="1">
    <citation type="submission" date="2014-09" db="EMBL/GenBank/DDBJ databases">
        <authorList>
            <person name="Magalhaes I.L.F."/>
            <person name="Oliveira U."/>
            <person name="Santos F.R."/>
            <person name="Vidigal T.H.D.A."/>
            <person name="Brescovit A.D."/>
            <person name="Santos A.J."/>
        </authorList>
    </citation>
    <scope>NUCLEOTIDE SEQUENCE</scope>
    <source>
        <tissue evidence="1">Shoot tissue taken approximately 20 cm above the soil surface</tissue>
    </source>
</reference>